<dbReference type="EMBL" id="JH594606">
    <property type="protein sequence ID" value="EHQ02424.1"/>
    <property type="molecule type" value="Genomic_DNA"/>
</dbReference>
<keyword evidence="2" id="KW-1185">Reference proteome</keyword>
<dbReference type="Proteomes" id="UP000003844">
    <property type="component" value="Unassembled WGS sequence"/>
</dbReference>
<organism evidence="1 2">
    <name type="scientific">Gillisia limnaea (strain DSM 15749 / LMG 21470 / R-8282)</name>
    <dbReference type="NCBI Taxonomy" id="865937"/>
    <lineage>
        <taxon>Bacteria</taxon>
        <taxon>Pseudomonadati</taxon>
        <taxon>Bacteroidota</taxon>
        <taxon>Flavobacteriia</taxon>
        <taxon>Flavobacteriales</taxon>
        <taxon>Flavobacteriaceae</taxon>
        <taxon>Gillisia</taxon>
    </lineage>
</organism>
<dbReference type="STRING" id="865937.Gilli_1781"/>
<dbReference type="eggNOG" id="COG5276">
    <property type="taxonomic scope" value="Bacteria"/>
</dbReference>
<evidence type="ECO:0000313" key="1">
    <source>
        <dbReference type="EMBL" id="EHQ02424.1"/>
    </source>
</evidence>
<dbReference type="RefSeq" id="WP_006988734.1">
    <property type="nucleotide sequence ID" value="NZ_JH594606.1"/>
</dbReference>
<accession>H2BRT7</accession>
<dbReference type="HOGENOM" id="CLU_132579_0_0_10"/>
<reference evidence="2" key="1">
    <citation type="journal article" date="2012" name="Stand. Genomic Sci.">
        <title>Genome sequence of the Antarctic rhodopsins-containing flavobacterium Gillisia limnaea type strain (R-8282(T)).</title>
        <authorList>
            <person name="Riedel T."/>
            <person name="Held B."/>
            <person name="Nolan M."/>
            <person name="Lucas S."/>
            <person name="Lapidus A."/>
            <person name="Tice H."/>
            <person name="Del Rio T.G."/>
            <person name="Cheng J.F."/>
            <person name="Han C."/>
            <person name="Tapia R."/>
            <person name="Goodwin L.A."/>
            <person name="Pitluck S."/>
            <person name="Liolios K."/>
            <person name="Mavromatis K."/>
            <person name="Pagani I."/>
            <person name="Ivanova N."/>
            <person name="Mikhailova N."/>
            <person name="Pati A."/>
            <person name="Chen A."/>
            <person name="Palaniappan K."/>
            <person name="Land M."/>
            <person name="Rohde M."/>
            <person name="Tindall B.J."/>
            <person name="Detter J.C."/>
            <person name="Goker M."/>
            <person name="Bristow J."/>
            <person name="Eisen J.A."/>
            <person name="Markowitz V."/>
            <person name="Hugenholtz P."/>
            <person name="Kyrpides N.C."/>
            <person name="Klenk H.P."/>
            <person name="Woyke T."/>
        </authorList>
    </citation>
    <scope>NUCLEOTIDE SEQUENCE [LARGE SCALE GENOMIC DNA]</scope>
    <source>
        <strain evidence="2">DSM 15749 / LMG 21470 / R-8282</strain>
    </source>
</reference>
<evidence type="ECO:0000313" key="2">
    <source>
        <dbReference type="Proteomes" id="UP000003844"/>
    </source>
</evidence>
<gene>
    <name evidence="1" type="ORF">Gilli_1781</name>
</gene>
<sequence length="167" mass="19098">MKNAAFYLILIFLFQSCWYTGVDDDEPYRSMYKPITQSRADFEKTIVLKEAQQIMTSGKIYVKDDLIYLNELGKGFHILDNSDPENPQPLAFLEIPLATDLAIRNDILYVHHAVDLVSFSYSVSNNRLVILHRERNVFPELQSPDGLGPEHYGVAEGNIVLGYQLEN</sequence>
<proteinExistence type="predicted"/>
<name>H2BRT7_GILLR</name>
<dbReference type="AlphaFoldDB" id="H2BRT7"/>
<protein>
    <recommendedName>
        <fullName evidence="3">LVIVD repeat-containing protein</fullName>
    </recommendedName>
</protein>
<dbReference type="PROSITE" id="PS51257">
    <property type="entry name" value="PROKAR_LIPOPROTEIN"/>
    <property type="match status" value="1"/>
</dbReference>
<evidence type="ECO:0008006" key="3">
    <source>
        <dbReference type="Google" id="ProtNLM"/>
    </source>
</evidence>